<keyword evidence="1" id="KW-1133">Transmembrane helix</keyword>
<keyword evidence="1" id="KW-0472">Membrane</keyword>
<feature type="transmembrane region" description="Helical" evidence="1">
    <location>
        <begin position="72"/>
        <end position="92"/>
    </location>
</feature>
<evidence type="ECO:0000313" key="2">
    <source>
        <dbReference type="EMBL" id="GAS90276.1"/>
    </source>
</evidence>
<dbReference type="Proteomes" id="UP000069620">
    <property type="component" value="Unassembled WGS sequence"/>
</dbReference>
<feature type="transmembrane region" description="Helical" evidence="1">
    <location>
        <begin position="46"/>
        <end position="65"/>
    </location>
</feature>
<feature type="transmembrane region" description="Helical" evidence="1">
    <location>
        <begin position="98"/>
        <end position="119"/>
    </location>
</feature>
<dbReference type="RefSeq" id="WP_234792208.1">
    <property type="nucleotide sequence ID" value="NZ_BCSX01000039.1"/>
</dbReference>
<comment type="caution">
    <text evidence="2">The sequence shown here is derived from an EMBL/GenBank/DDBJ whole genome shotgun (WGS) entry which is preliminary data.</text>
</comment>
<name>A0A100W2F3_9MYCO</name>
<gene>
    <name evidence="2" type="ORF">RMCB_4372</name>
</gene>
<accession>A0A100W2F3</accession>
<evidence type="ECO:0000313" key="3">
    <source>
        <dbReference type="Proteomes" id="UP000069620"/>
    </source>
</evidence>
<dbReference type="EMBL" id="BCSX01000039">
    <property type="protein sequence ID" value="GAS90276.1"/>
    <property type="molecule type" value="Genomic_DNA"/>
</dbReference>
<feature type="transmembrane region" description="Helical" evidence="1">
    <location>
        <begin position="131"/>
        <end position="151"/>
    </location>
</feature>
<evidence type="ECO:0000256" key="1">
    <source>
        <dbReference type="SAM" id="Phobius"/>
    </source>
</evidence>
<reference evidence="3" key="2">
    <citation type="submission" date="2016-02" db="EMBL/GenBank/DDBJ databases">
        <title>Draft genome sequence of five rapidly growing Mycobacterium species.</title>
        <authorList>
            <person name="Katahira K."/>
            <person name="Gotou Y."/>
            <person name="Iida K."/>
            <person name="Ogura Y."/>
            <person name="Hayashi T."/>
        </authorList>
    </citation>
    <scope>NUCLEOTIDE SEQUENCE [LARGE SCALE GENOMIC DNA]</scope>
    <source>
        <strain evidence="3">JCM15654</strain>
    </source>
</reference>
<dbReference type="STRING" id="146020.RMCB_4372"/>
<proteinExistence type="predicted"/>
<keyword evidence="3" id="KW-1185">Reference proteome</keyword>
<keyword evidence="1" id="KW-0812">Transmembrane</keyword>
<protein>
    <submittedName>
        <fullName evidence="2">Uncharacterized protein</fullName>
    </submittedName>
</protein>
<organism evidence="2 3">
    <name type="scientific">Mycolicibacterium brisbanense</name>
    <dbReference type="NCBI Taxonomy" id="146020"/>
    <lineage>
        <taxon>Bacteria</taxon>
        <taxon>Bacillati</taxon>
        <taxon>Actinomycetota</taxon>
        <taxon>Actinomycetes</taxon>
        <taxon>Mycobacteriales</taxon>
        <taxon>Mycobacteriaceae</taxon>
        <taxon>Mycolicibacterium</taxon>
    </lineage>
</organism>
<feature type="transmembrane region" description="Helical" evidence="1">
    <location>
        <begin position="21"/>
        <end position="40"/>
    </location>
</feature>
<sequence length="321" mass="33949">MDDGGAPPAAPRGYRPSRAQWSLAGVILAFVVGVVLFKVIKGFGLGQSAAFYIGIPTVLALILTLTANPDRLISMTLKAITILLLLAIPVAGEGFVCVIIAAPLFYAVGIIVALIVGAVRKSGRPPGARIVVLPAVALVLSLEGVVPALTLPGDSTVTATRTVSATPDQVAAALARPLRFGDVKPSGVLGLGFPQPLMDHGSGLAVGDRRVVMFAGAHHRPGFIAQHHWGEAQSVLEFQIAARTPDSVQLVPVSDDTPLATWLTWRSSDVSWRAVDAEHTEITWSLSYTRRLAPAWYFGPIEHVVTQRAAGYLLDAVDLRP</sequence>
<dbReference type="AlphaFoldDB" id="A0A100W2F3"/>
<reference evidence="3" key="1">
    <citation type="journal article" date="2016" name="Genome Announc.">
        <title>Draft Genome Sequences of Five Rapidly Growing Mycobacterium Species, M. thermoresistibile, M. fortuitum subsp. acetamidolyticum, M. canariasense, M. brisbanense, and M. novocastrense.</title>
        <authorList>
            <person name="Katahira K."/>
            <person name="Ogura Y."/>
            <person name="Gotoh Y."/>
            <person name="Hayashi T."/>
        </authorList>
    </citation>
    <scope>NUCLEOTIDE SEQUENCE [LARGE SCALE GENOMIC DNA]</scope>
    <source>
        <strain evidence="3">JCM15654</strain>
    </source>
</reference>